<protein>
    <recommendedName>
        <fullName evidence="11">Glycosyltransferase RgtA/B/C/D-like domain-containing protein</fullName>
    </recommendedName>
</protein>
<evidence type="ECO:0000256" key="7">
    <source>
        <dbReference type="ARBA" id="ARBA00023136"/>
    </source>
</evidence>
<dbReference type="GO" id="GO:0005886">
    <property type="term" value="C:plasma membrane"/>
    <property type="evidence" value="ECO:0007669"/>
    <property type="project" value="UniProtKB-SubCell"/>
</dbReference>
<evidence type="ECO:0000313" key="10">
    <source>
        <dbReference type="Proteomes" id="UP000247465"/>
    </source>
</evidence>
<dbReference type="PANTHER" id="PTHR33908">
    <property type="entry name" value="MANNOSYLTRANSFERASE YKCB-RELATED"/>
    <property type="match status" value="1"/>
</dbReference>
<keyword evidence="6 8" id="KW-1133">Transmembrane helix</keyword>
<dbReference type="InterPro" id="IPR050297">
    <property type="entry name" value="LipidA_mod_glycosyltrf_83"/>
</dbReference>
<evidence type="ECO:0000256" key="4">
    <source>
        <dbReference type="ARBA" id="ARBA00022679"/>
    </source>
</evidence>
<feature type="transmembrane region" description="Helical" evidence="8">
    <location>
        <begin position="45"/>
        <end position="62"/>
    </location>
</feature>
<feature type="transmembrane region" description="Helical" evidence="8">
    <location>
        <begin position="68"/>
        <end position="88"/>
    </location>
</feature>
<keyword evidence="7 8" id="KW-0472">Membrane</keyword>
<keyword evidence="3" id="KW-0328">Glycosyltransferase</keyword>
<comment type="subcellular location">
    <subcellularLocation>
        <location evidence="1">Cell membrane</location>
        <topology evidence="1">Multi-pass membrane protein</topology>
    </subcellularLocation>
</comment>
<dbReference type="AlphaFoldDB" id="A0A2Z4AEV0"/>
<reference evidence="9 10" key="1">
    <citation type="submission" date="2018-06" db="EMBL/GenBank/DDBJ databases">
        <title>Draft Genome Sequence of a Novel Marine Bacterium Related to the Verrucomicrobia.</title>
        <authorList>
            <person name="Vosseberg J."/>
            <person name="Martijn J."/>
            <person name="Ettema T.J.G."/>
        </authorList>
    </citation>
    <scope>NUCLEOTIDE SEQUENCE [LARGE SCALE GENOMIC DNA]</scope>
    <source>
        <strain evidence="9">TARA_B100001123</strain>
    </source>
</reference>
<evidence type="ECO:0000256" key="5">
    <source>
        <dbReference type="ARBA" id="ARBA00022692"/>
    </source>
</evidence>
<keyword evidence="2" id="KW-1003">Cell membrane</keyword>
<feature type="transmembrane region" description="Helical" evidence="8">
    <location>
        <begin position="219"/>
        <end position="242"/>
    </location>
</feature>
<dbReference type="KEGG" id="mtar:DF168_01204"/>
<keyword evidence="5 8" id="KW-0812">Transmembrane</keyword>
<evidence type="ECO:0000256" key="1">
    <source>
        <dbReference type="ARBA" id="ARBA00004651"/>
    </source>
</evidence>
<evidence type="ECO:0000256" key="8">
    <source>
        <dbReference type="SAM" id="Phobius"/>
    </source>
</evidence>
<evidence type="ECO:0000256" key="6">
    <source>
        <dbReference type="ARBA" id="ARBA00022989"/>
    </source>
</evidence>
<keyword evidence="4" id="KW-0808">Transferase</keyword>
<feature type="transmembrane region" description="Helical" evidence="8">
    <location>
        <begin position="263"/>
        <end position="281"/>
    </location>
</feature>
<dbReference type="GO" id="GO:0009103">
    <property type="term" value="P:lipopolysaccharide biosynthetic process"/>
    <property type="evidence" value="ECO:0007669"/>
    <property type="project" value="UniProtKB-ARBA"/>
</dbReference>
<feature type="transmembrane region" description="Helical" evidence="8">
    <location>
        <begin position="95"/>
        <end position="114"/>
    </location>
</feature>
<name>A0A2Z4AEV0_9BACT</name>
<evidence type="ECO:0000313" key="9">
    <source>
        <dbReference type="EMBL" id="AWT60005.1"/>
    </source>
</evidence>
<proteinExistence type="predicted"/>
<feature type="transmembrane region" description="Helical" evidence="8">
    <location>
        <begin position="310"/>
        <end position="330"/>
    </location>
</feature>
<evidence type="ECO:0000256" key="3">
    <source>
        <dbReference type="ARBA" id="ARBA00022676"/>
    </source>
</evidence>
<evidence type="ECO:0008006" key="11">
    <source>
        <dbReference type="Google" id="ProtNLM"/>
    </source>
</evidence>
<dbReference type="GO" id="GO:0016763">
    <property type="term" value="F:pentosyltransferase activity"/>
    <property type="evidence" value="ECO:0007669"/>
    <property type="project" value="TreeGrafter"/>
</dbReference>
<gene>
    <name evidence="9" type="ORF">DF168_01204</name>
</gene>
<dbReference type="Proteomes" id="UP000247465">
    <property type="component" value="Chromosome"/>
</dbReference>
<feature type="transmembrane region" description="Helical" evidence="8">
    <location>
        <begin position="126"/>
        <end position="152"/>
    </location>
</feature>
<feature type="transmembrane region" description="Helical" evidence="8">
    <location>
        <begin position="164"/>
        <end position="186"/>
    </location>
</feature>
<accession>A0A2Z4AEV0</accession>
<dbReference type="EMBL" id="CP029803">
    <property type="protein sequence ID" value="AWT60005.1"/>
    <property type="molecule type" value="Genomic_DNA"/>
</dbReference>
<dbReference type="PANTHER" id="PTHR33908:SF11">
    <property type="entry name" value="MEMBRANE PROTEIN"/>
    <property type="match status" value="1"/>
</dbReference>
<sequence length="584" mass="66796">MDPWQYYLYGLSHFKGEIDATGLTLPSIFPFLLTPFFHVSQTIPAALWANGLSAIFLVIIVHVLTKQLALNCPSFLIAGIVLACPLLLGLSRELYLEFTLTAVVAGQFAVWIGLCESNRRVWIIPMALLFIFGVLLKATYPLFFLAPLLLVVAKRILEGRFISVIGLIATFAIPLLIAVLFVKVAFPQAFEYYTSLGNTSLPVMPLIGPREAFSLESSMFYISHIGITMLVFLTPFLLLATWKAFWPAAATTAPKTKDEQWRDVMLWLWFLGPLLILTLQPVKEPRHIAPCVVPAILLIFRAIDHVQYRPLRLVLTAALTLTALLQYGAIVSHRLYSPYFIDKPIGSAEIERAVVASVVKTSEAKQLNEQGKFMFNFAVAGFGRNEALSLVWQFHPGIVYNLDLFDHDLRRMDIPLKEFEDLYTYESFNSYNWRCRWPVRYQSLDQKTVVDNADFLIIKGIESESLAKNYPRHRLEERLPTEDGDIFILSQPFRNSQHYRVRYGKYFLLQNETLNNIELNTVYFDMAMADFYRGSLRPKALLDAFPSGYSPGKKVRQIRYYSSYSLLLPRFEKVYNKISNTLER</sequence>
<evidence type="ECO:0000256" key="2">
    <source>
        <dbReference type="ARBA" id="ARBA00022475"/>
    </source>
</evidence>
<organism evidence="9 10">
    <name type="scientific">Candidatus Moanibacter tarae</name>
    <dbReference type="NCBI Taxonomy" id="2200854"/>
    <lineage>
        <taxon>Bacteria</taxon>
        <taxon>Pseudomonadati</taxon>
        <taxon>Verrucomicrobiota</taxon>
        <taxon>Opitutia</taxon>
        <taxon>Puniceicoccales</taxon>
        <taxon>Puniceicoccales incertae sedis</taxon>
        <taxon>Candidatus Moanibacter</taxon>
    </lineage>
</organism>